<keyword evidence="1" id="KW-1133">Transmembrane helix</keyword>
<name>A0AAV8TP09_9ROSI</name>
<proteinExistence type="predicted"/>
<dbReference type="AlphaFoldDB" id="A0AAV8TP09"/>
<keyword evidence="1" id="KW-0472">Membrane</keyword>
<sequence>MIAVIKLNEKQSSFSFSSAPNYLFCRPFPLAGLRRHVDSVVISPNFYTNRNSRSAASPILQVIISVYIEGNQSEKFLEIFAVNWIILRLLFGASCGKWLFGYFRWLGS</sequence>
<keyword evidence="3" id="KW-1185">Reference proteome</keyword>
<keyword evidence="1" id="KW-0812">Transmembrane</keyword>
<feature type="transmembrane region" description="Helical" evidence="1">
    <location>
        <begin position="79"/>
        <end position="100"/>
    </location>
</feature>
<evidence type="ECO:0000313" key="3">
    <source>
        <dbReference type="Proteomes" id="UP001159364"/>
    </source>
</evidence>
<accession>A0AAV8TP09</accession>
<dbReference type="Proteomes" id="UP001159364">
    <property type="component" value="Linkage Group LG04"/>
</dbReference>
<evidence type="ECO:0000313" key="2">
    <source>
        <dbReference type="EMBL" id="KAJ8768671.1"/>
    </source>
</evidence>
<comment type="caution">
    <text evidence="2">The sequence shown here is derived from an EMBL/GenBank/DDBJ whole genome shotgun (WGS) entry which is preliminary data.</text>
</comment>
<reference evidence="2 3" key="1">
    <citation type="submission" date="2021-09" db="EMBL/GenBank/DDBJ databases">
        <title>Genomic insights and catalytic innovation underlie evolution of tropane alkaloids biosynthesis.</title>
        <authorList>
            <person name="Wang Y.-J."/>
            <person name="Tian T."/>
            <person name="Huang J.-P."/>
            <person name="Huang S.-X."/>
        </authorList>
    </citation>
    <scope>NUCLEOTIDE SEQUENCE [LARGE SCALE GENOMIC DNA]</scope>
    <source>
        <strain evidence="2">KIB-2018</strain>
        <tissue evidence="2">Leaf</tissue>
    </source>
</reference>
<organism evidence="2 3">
    <name type="scientific">Erythroxylum novogranatense</name>
    <dbReference type="NCBI Taxonomy" id="1862640"/>
    <lineage>
        <taxon>Eukaryota</taxon>
        <taxon>Viridiplantae</taxon>
        <taxon>Streptophyta</taxon>
        <taxon>Embryophyta</taxon>
        <taxon>Tracheophyta</taxon>
        <taxon>Spermatophyta</taxon>
        <taxon>Magnoliopsida</taxon>
        <taxon>eudicotyledons</taxon>
        <taxon>Gunneridae</taxon>
        <taxon>Pentapetalae</taxon>
        <taxon>rosids</taxon>
        <taxon>fabids</taxon>
        <taxon>Malpighiales</taxon>
        <taxon>Erythroxylaceae</taxon>
        <taxon>Erythroxylum</taxon>
    </lineage>
</organism>
<gene>
    <name evidence="2" type="ORF">K2173_023575</name>
</gene>
<dbReference type="EMBL" id="JAIWQS010000004">
    <property type="protein sequence ID" value="KAJ8768671.1"/>
    <property type="molecule type" value="Genomic_DNA"/>
</dbReference>
<protein>
    <submittedName>
        <fullName evidence="2">Uncharacterized protein</fullName>
    </submittedName>
</protein>
<evidence type="ECO:0000256" key="1">
    <source>
        <dbReference type="SAM" id="Phobius"/>
    </source>
</evidence>